<gene>
    <name evidence="3" type="ORF">OFBG_01598</name>
</gene>
<dbReference type="GeneID" id="77134404"/>
<dbReference type="CDD" id="cd19079">
    <property type="entry name" value="AKR_EcYajO-like"/>
    <property type="match status" value="1"/>
</dbReference>
<protein>
    <submittedName>
        <fullName evidence="3">Oxidoreductase, aldo/keto reductase family protein</fullName>
    </submittedName>
</protein>
<keyword evidence="4" id="KW-1185">Reference proteome</keyword>
<dbReference type="AlphaFoldDB" id="C3XBJ4"/>
<evidence type="ECO:0000313" key="4">
    <source>
        <dbReference type="Proteomes" id="UP000005089"/>
    </source>
</evidence>
<name>C3XBJ4_OXAFO</name>
<dbReference type="InterPro" id="IPR023210">
    <property type="entry name" value="NADP_OxRdtase_dom"/>
</dbReference>
<dbReference type="InterPro" id="IPR036812">
    <property type="entry name" value="NAD(P)_OxRdtase_dom_sf"/>
</dbReference>
<reference evidence="3 4" key="1">
    <citation type="submission" date="2009-02" db="EMBL/GenBank/DDBJ databases">
        <title>The Genome Sequence of Oxalobacter formigenes OXCC13.</title>
        <authorList>
            <consortium name="The Broad Institute Genome Sequencing Platform"/>
            <person name="Ward D."/>
            <person name="Young S.K."/>
            <person name="Kodira C.D."/>
            <person name="Zeng Q."/>
            <person name="Koehrsen M."/>
            <person name="Alvarado L."/>
            <person name="Berlin A."/>
            <person name="Borenstein D."/>
            <person name="Chen Z."/>
            <person name="Engels R."/>
            <person name="Freedman E."/>
            <person name="Gellesch M."/>
            <person name="Goldberg J."/>
            <person name="Griggs A."/>
            <person name="Gujja S."/>
            <person name="Heiman D."/>
            <person name="Hepburn T."/>
            <person name="Howarth C."/>
            <person name="Jen D."/>
            <person name="Larson L."/>
            <person name="Lewis B."/>
            <person name="Mehta T."/>
            <person name="Park D."/>
            <person name="Pearson M."/>
            <person name="Roberts A."/>
            <person name="Saif S."/>
            <person name="Shea T."/>
            <person name="Shenoy N."/>
            <person name="Sisk P."/>
            <person name="Stolte C."/>
            <person name="Sykes S."/>
            <person name="Walk T."/>
            <person name="White J."/>
            <person name="Yandava C."/>
            <person name="Allison M.J."/>
            <person name="Lander E."/>
            <person name="Nusbaum C."/>
            <person name="Galagan J."/>
            <person name="Birren B."/>
        </authorList>
    </citation>
    <scope>NUCLEOTIDE SEQUENCE [LARGE SCALE GENOMIC DNA]</scope>
    <source>
        <strain evidence="3 4">OXCC13</strain>
    </source>
</reference>
<dbReference type="EMBL" id="GG658170">
    <property type="protein sequence ID" value="EEO30570.1"/>
    <property type="molecule type" value="Genomic_DNA"/>
</dbReference>
<dbReference type="PANTHER" id="PTHR43364">
    <property type="entry name" value="NADH-SPECIFIC METHYLGLYOXAL REDUCTASE-RELATED"/>
    <property type="match status" value="1"/>
</dbReference>
<evidence type="ECO:0000256" key="1">
    <source>
        <dbReference type="ARBA" id="ARBA00023002"/>
    </source>
</evidence>
<dbReference type="eggNOG" id="COG0667">
    <property type="taxonomic scope" value="Bacteria"/>
</dbReference>
<accession>C3XBJ4</accession>
<organism evidence="3 4">
    <name type="scientific">Oxalobacter formigenes OXCC13</name>
    <dbReference type="NCBI Taxonomy" id="556269"/>
    <lineage>
        <taxon>Bacteria</taxon>
        <taxon>Pseudomonadati</taxon>
        <taxon>Pseudomonadota</taxon>
        <taxon>Betaproteobacteria</taxon>
        <taxon>Burkholderiales</taxon>
        <taxon>Oxalobacteraceae</taxon>
        <taxon>Oxalobacter</taxon>
    </lineage>
</organism>
<dbReference type="OrthoDB" id="5488419at2"/>
<dbReference type="HOGENOM" id="CLU_023205_2_0_4"/>
<feature type="domain" description="NADP-dependent oxidoreductase" evidence="2">
    <location>
        <begin position="15"/>
        <end position="334"/>
    </location>
</feature>
<dbReference type="RefSeq" id="WP_005881846.1">
    <property type="nucleotide sequence ID" value="NZ_CP019430.1"/>
</dbReference>
<dbReference type="SUPFAM" id="SSF51430">
    <property type="entry name" value="NAD(P)-linked oxidoreductase"/>
    <property type="match status" value="1"/>
</dbReference>
<sequence length="345" mass="38699">MEYVNLGSSGLKVSRICLGMMTYGSPKWRPWVLDKAASRPFIRRAVEAGINFFDTANLYSNGLSETLTGKLLKEYAKREEIIIATKVYFHVSDEIGADAASASSKNIPPNTSGLSRKHIFDAVDASLKRLNTDYIDLYQIHRWDNATPIEETMEALNDLVRSGKVRYIGASSMWAWQFAKAQQIAKERNWSRFISMQNHYNLAYREEEREMIPLCKDQGVGLIPWSPLARGFLAGNRKPDDKDASKNNSATSRAKTDEMALRVFYSGADFDVVNTLTKIANERGLSNAQVAYAWLLHKGVTAPIVGASKLHQLDEAISATTVKLSAEEIRELEKPYQPHPVLGHR</sequence>
<dbReference type="Pfam" id="PF00248">
    <property type="entry name" value="Aldo_ket_red"/>
    <property type="match status" value="1"/>
</dbReference>
<dbReference type="GO" id="GO:0005829">
    <property type="term" value="C:cytosol"/>
    <property type="evidence" value="ECO:0007669"/>
    <property type="project" value="UniProtKB-ARBA"/>
</dbReference>
<dbReference type="InterPro" id="IPR050523">
    <property type="entry name" value="AKR_Detox_Biosynth"/>
</dbReference>
<evidence type="ECO:0000313" key="3">
    <source>
        <dbReference type="EMBL" id="EEO30570.1"/>
    </source>
</evidence>
<evidence type="ECO:0000259" key="2">
    <source>
        <dbReference type="Pfam" id="PF00248"/>
    </source>
</evidence>
<dbReference type="GO" id="GO:0016491">
    <property type="term" value="F:oxidoreductase activity"/>
    <property type="evidence" value="ECO:0007669"/>
    <property type="project" value="UniProtKB-KW"/>
</dbReference>
<dbReference type="STRING" id="847.BRW83_0494"/>
<keyword evidence="1" id="KW-0560">Oxidoreductase</keyword>
<dbReference type="PANTHER" id="PTHR43364:SF4">
    <property type="entry name" value="NAD(P)-LINKED OXIDOREDUCTASE SUPERFAMILY PROTEIN"/>
    <property type="match status" value="1"/>
</dbReference>
<dbReference type="FunFam" id="3.20.20.100:FF:000004">
    <property type="entry name" value="Oxidoreductase, aldo/keto reductase"/>
    <property type="match status" value="1"/>
</dbReference>
<dbReference type="Proteomes" id="UP000005089">
    <property type="component" value="Unassembled WGS sequence"/>
</dbReference>
<proteinExistence type="predicted"/>
<dbReference type="Gene3D" id="3.20.20.100">
    <property type="entry name" value="NADP-dependent oxidoreductase domain"/>
    <property type="match status" value="1"/>
</dbReference>